<keyword evidence="2" id="KW-1185">Reference proteome</keyword>
<accession>A0AAV9FND5</accession>
<dbReference type="AlphaFoldDB" id="A0AAV9FND5"/>
<proteinExistence type="predicted"/>
<dbReference type="EMBL" id="JAUJYO010000001">
    <property type="protein sequence ID" value="KAK1326077.1"/>
    <property type="molecule type" value="Genomic_DNA"/>
</dbReference>
<organism evidence="1 2">
    <name type="scientific">Acorus calamus</name>
    <name type="common">Sweet flag</name>
    <dbReference type="NCBI Taxonomy" id="4465"/>
    <lineage>
        <taxon>Eukaryota</taxon>
        <taxon>Viridiplantae</taxon>
        <taxon>Streptophyta</taxon>
        <taxon>Embryophyta</taxon>
        <taxon>Tracheophyta</taxon>
        <taxon>Spermatophyta</taxon>
        <taxon>Magnoliopsida</taxon>
        <taxon>Liliopsida</taxon>
        <taxon>Acoraceae</taxon>
        <taxon>Acorus</taxon>
    </lineage>
</organism>
<reference evidence="1" key="2">
    <citation type="submission" date="2023-06" db="EMBL/GenBank/DDBJ databases">
        <authorList>
            <person name="Ma L."/>
            <person name="Liu K.-W."/>
            <person name="Li Z."/>
            <person name="Hsiao Y.-Y."/>
            <person name="Qi Y."/>
            <person name="Fu T."/>
            <person name="Tang G."/>
            <person name="Zhang D."/>
            <person name="Sun W.-H."/>
            <person name="Liu D.-K."/>
            <person name="Li Y."/>
            <person name="Chen G.-Z."/>
            <person name="Liu X.-D."/>
            <person name="Liao X.-Y."/>
            <person name="Jiang Y.-T."/>
            <person name="Yu X."/>
            <person name="Hao Y."/>
            <person name="Huang J."/>
            <person name="Zhao X.-W."/>
            <person name="Ke S."/>
            <person name="Chen Y.-Y."/>
            <person name="Wu W.-L."/>
            <person name="Hsu J.-L."/>
            <person name="Lin Y.-F."/>
            <person name="Huang M.-D."/>
            <person name="Li C.-Y."/>
            <person name="Huang L."/>
            <person name="Wang Z.-W."/>
            <person name="Zhao X."/>
            <person name="Zhong W.-Y."/>
            <person name="Peng D.-H."/>
            <person name="Ahmad S."/>
            <person name="Lan S."/>
            <person name="Zhang J.-S."/>
            <person name="Tsai W.-C."/>
            <person name="Van De Peer Y."/>
            <person name="Liu Z.-J."/>
        </authorList>
    </citation>
    <scope>NUCLEOTIDE SEQUENCE</scope>
    <source>
        <strain evidence="1">CP</strain>
        <tissue evidence="1">Leaves</tissue>
    </source>
</reference>
<evidence type="ECO:0000313" key="2">
    <source>
        <dbReference type="Proteomes" id="UP001180020"/>
    </source>
</evidence>
<dbReference type="PANTHER" id="PTHR35106">
    <property type="entry name" value="BNAA07G25190D PROTEIN"/>
    <property type="match status" value="1"/>
</dbReference>
<name>A0AAV9FND5_ACOCL</name>
<comment type="caution">
    <text evidence="1">The sequence shown here is derived from an EMBL/GenBank/DDBJ whole genome shotgun (WGS) entry which is preliminary data.</text>
</comment>
<reference evidence="1" key="1">
    <citation type="journal article" date="2023" name="Nat. Commun.">
        <title>Diploid and tetraploid genomes of Acorus and the evolution of monocots.</title>
        <authorList>
            <person name="Ma L."/>
            <person name="Liu K.W."/>
            <person name="Li Z."/>
            <person name="Hsiao Y.Y."/>
            <person name="Qi Y."/>
            <person name="Fu T."/>
            <person name="Tang G.D."/>
            <person name="Zhang D."/>
            <person name="Sun W.H."/>
            <person name="Liu D.K."/>
            <person name="Li Y."/>
            <person name="Chen G.Z."/>
            <person name="Liu X.D."/>
            <person name="Liao X.Y."/>
            <person name="Jiang Y.T."/>
            <person name="Yu X."/>
            <person name="Hao Y."/>
            <person name="Huang J."/>
            <person name="Zhao X.W."/>
            <person name="Ke S."/>
            <person name="Chen Y.Y."/>
            <person name="Wu W.L."/>
            <person name="Hsu J.L."/>
            <person name="Lin Y.F."/>
            <person name="Huang M.D."/>
            <person name="Li C.Y."/>
            <person name="Huang L."/>
            <person name="Wang Z.W."/>
            <person name="Zhao X."/>
            <person name="Zhong W.Y."/>
            <person name="Peng D.H."/>
            <person name="Ahmad S."/>
            <person name="Lan S."/>
            <person name="Zhang J.S."/>
            <person name="Tsai W.C."/>
            <person name="Van de Peer Y."/>
            <person name="Liu Z.J."/>
        </authorList>
    </citation>
    <scope>NUCLEOTIDE SEQUENCE</scope>
    <source>
        <strain evidence="1">CP</strain>
    </source>
</reference>
<dbReference type="PANTHER" id="PTHR35106:SF5">
    <property type="entry name" value="CARBOXYPEPTIDASE"/>
    <property type="match status" value="1"/>
</dbReference>
<sequence>MDPYQTLSLIALVFPEMAIASTSPISIPSVPSPNLRSIRSVQFGVRSSIGRFGSSLNDRRSSVRCGGSSDRVLRTCQNCKKQFDVSLNHDQACRFHTAHFGGVKMAALKVKGLVCELTDVFKKD</sequence>
<gene>
    <name evidence="1" type="ORF">QJS10_CPA01g01425</name>
</gene>
<protein>
    <submittedName>
        <fullName evidence="1">Uncharacterized protein</fullName>
    </submittedName>
</protein>
<evidence type="ECO:0000313" key="1">
    <source>
        <dbReference type="EMBL" id="KAK1326077.1"/>
    </source>
</evidence>
<dbReference type="Proteomes" id="UP001180020">
    <property type="component" value="Unassembled WGS sequence"/>
</dbReference>